<evidence type="ECO:0000313" key="4">
    <source>
        <dbReference type="Proteomes" id="UP000095009"/>
    </source>
</evidence>
<dbReference type="OrthoDB" id="277175at2759"/>
<feature type="non-terminal residue" evidence="3">
    <location>
        <position position="1"/>
    </location>
</feature>
<accession>A0A1E3PLB5</accession>
<dbReference type="SMART" id="SM00591">
    <property type="entry name" value="RWD"/>
    <property type="match status" value="1"/>
</dbReference>
<organism evidence="3 4">
    <name type="scientific">Nadsonia fulvescens var. elongata DSM 6958</name>
    <dbReference type="NCBI Taxonomy" id="857566"/>
    <lineage>
        <taxon>Eukaryota</taxon>
        <taxon>Fungi</taxon>
        <taxon>Dikarya</taxon>
        <taxon>Ascomycota</taxon>
        <taxon>Saccharomycotina</taxon>
        <taxon>Dipodascomycetes</taxon>
        <taxon>Dipodascales</taxon>
        <taxon>Dipodascales incertae sedis</taxon>
        <taxon>Nadsonia</taxon>
    </lineage>
</organism>
<dbReference type="InterPro" id="IPR006575">
    <property type="entry name" value="RWD_dom"/>
</dbReference>
<dbReference type="STRING" id="857566.A0A1E3PLB5"/>
<dbReference type="Gene3D" id="3.10.110.10">
    <property type="entry name" value="Ubiquitin Conjugating Enzyme"/>
    <property type="match status" value="1"/>
</dbReference>
<name>A0A1E3PLB5_9ASCO</name>
<protein>
    <submittedName>
        <fullName evidence="3">RWD-domain-containing protein</fullName>
    </submittedName>
</protein>
<reference evidence="3 4" key="1">
    <citation type="journal article" date="2016" name="Proc. Natl. Acad. Sci. U.S.A.">
        <title>Comparative genomics of biotechnologically important yeasts.</title>
        <authorList>
            <person name="Riley R."/>
            <person name="Haridas S."/>
            <person name="Wolfe K.H."/>
            <person name="Lopes M.R."/>
            <person name="Hittinger C.T."/>
            <person name="Goeker M."/>
            <person name="Salamov A.A."/>
            <person name="Wisecaver J.H."/>
            <person name="Long T.M."/>
            <person name="Calvey C.H."/>
            <person name="Aerts A.L."/>
            <person name="Barry K.W."/>
            <person name="Choi C."/>
            <person name="Clum A."/>
            <person name="Coughlan A.Y."/>
            <person name="Deshpande S."/>
            <person name="Douglass A.P."/>
            <person name="Hanson S.J."/>
            <person name="Klenk H.-P."/>
            <person name="LaButti K.M."/>
            <person name="Lapidus A."/>
            <person name="Lindquist E.A."/>
            <person name="Lipzen A.M."/>
            <person name="Meier-Kolthoff J.P."/>
            <person name="Ohm R.A."/>
            <person name="Otillar R.P."/>
            <person name="Pangilinan J.L."/>
            <person name="Peng Y."/>
            <person name="Rokas A."/>
            <person name="Rosa C.A."/>
            <person name="Scheuner C."/>
            <person name="Sibirny A.A."/>
            <person name="Slot J.C."/>
            <person name="Stielow J.B."/>
            <person name="Sun H."/>
            <person name="Kurtzman C.P."/>
            <person name="Blackwell M."/>
            <person name="Grigoriev I.V."/>
            <person name="Jeffries T.W."/>
        </authorList>
    </citation>
    <scope>NUCLEOTIDE SEQUENCE [LARGE SCALE GENOMIC DNA]</scope>
    <source>
        <strain evidence="3 4">DSM 6958</strain>
    </source>
</reference>
<dbReference type="Proteomes" id="UP000095009">
    <property type="component" value="Unassembled WGS sequence"/>
</dbReference>
<sequence length="266" mass="30747">EEQNQEIEILESIYPDEMIHIKSNEFKIIVNLDYPGYNSRKKSVLLNKQLLLHVIYPPKYPEEVPQLSVKYYDAEYDDGQDIEDDYNYGYSDDEYNQEQFDDSDTDTEDDEAMGETALLAKRSRQKEDIAYLRYSTEDFSQLSNVLEKTALENLGLPSIFTVVSMLKEEAETIFNAKVAEINAKRQQIIDAAEREEQKKFTGTTVTRENFDSWKLSFAKEMGWDKKEEIKKAALNGKLTGKELFEKGLTKGEDEFDEVEETTATVA</sequence>
<evidence type="ECO:0000313" key="3">
    <source>
        <dbReference type="EMBL" id="ODQ66070.1"/>
    </source>
</evidence>
<evidence type="ECO:0000259" key="2">
    <source>
        <dbReference type="PROSITE" id="PS50908"/>
    </source>
</evidence>
<feature type="non-terminal residue" evidence="3">
    <location>
        <position position="266"/>
    </location>
</feature>
<dbReference type="InterPro" id="IPR040213">
    <property type="entry name" value="GIR2-like"/>
</dbReference>
<dbReference type="InterPro" id="IPR016135">
    <property type="entry name" value="UBQ-conjugating_enzyme/RWD"/>
</dbReference>
<dbReference type="AlphaFoldDB" id="A0A1E3PLB5"/>
<feature type="domain" description="RWD" evidence="2">
    <location>
        <begin position="5"/>
        <end position="173"/>
    </location>
</feature>
<evidence type="ECO:0000256" key="1">
    <source>
        <dbReference type="SAM" id="MobiDB-lite"/>
    </source>
</evidence>
<dbReference type="PROSITE" id="PS50908">
    <property type="entry name" value="RWD"/>
    <property type="match status" value="1"/>
</dbReference>
<gene>
    <name evidence="3" type="ORF">NADFUDRAFT_14939</name>
</gene>
<dbReference type="PANTHER" id="PTHR12292">
    <property type="entry name" value="RWD DOMAIN-CONTAINING PROTEIN"/>
    <property type="match status" value="1"/>
</dbReference>
<keyword evidence="4" id="KW-1185">Reference proteome</keyword>
<dbReference type="Pfam" id="PF05773">
    <property type="entry name" value="RWD"/>
    <property type="match status" value="1"/>
</dbReference>
<proteinExistence type="predicted"/>
<dbReference type="SUPFAM" id="SSF54495">
    <property type="entry name" value="UBC-like"/>
    <property type="match status" value="1"/>
</dbReference>
<dbReference type="EMBL" id="KV454409">
    <property type="protein sequence ID" value="ODQ66070.1"/>
    <property type="molecule type" value="Genomic_DNA"/>
</dbReference>
<feature type="region of interest" description="Disordered" evidence="1">
    <location>
        <begin position="82"/>
        <end position="109"/>
    </location>
</feature>